<organism evidence="2">
    <name type="scientific">Eiseniibacteriota bacterium</name>
    <dbReference type="NCBI Taxonomy" id="2212470"/>
    <lineage>
        <taxon>Bacteria</taxon>
        <taxon>Candidatus Eiseniibacteriota</taxon>
    </lineage>
</organism>
<gene>
    <name evidence="2" type="ORF">ENO08_06205</name>
</gene>
<feature type="transmembrane region" description="Helical" evidence="1">
    <location>
        <begin position="284"/>
        <end position="317"/>
    </location>
</feature>
<keyword evidence="1" id="KW-0812">Transmembrane</keyword>
<comment type="caution">
    <text evidence="2">The sequence shown here is derived from an EMBL/GenBank/DDBJ whole genome shotgun (WGS) entry which is preliminary data.</text>
</comment>
<dbReference type="EMBL" id="DSEC01000436">
    <property type="protein sequence ID" value="HER44034.1"/>
    <property type="molecule type" value="Genomic_DNA"/>
</dbReference>
<feature type="transmembrane region" description="Helical" evidence="1">
    <location>
        <begin position="80"/>
        <end position="99"/>
    </location>
</feature>
<feature type="transmembrane region" description="Helical" evidence="1">
    <location>
        <begin position="213"/>
        <end position="243"/>
    </location>
</feature>
<name>A0A7V2AVH6_UNCEI</name>
<evidence type="ECO:0000313" key="2">
    <source>
        <dbReference type="EMBL" id="HER44034.1"/>
    </source>
</evidence>
<feature type="transmembrane region" description="Helical" evidence="1">
    <location>
        <begin position="119"/>
        <end position="142"/>
    </location>
</feature>
<dbReference type="AlphaFoldDB" id="A0A7V2AVH6"/>
<protein>
    <submittedName>
        <fullName evidence="2">Uncharacterized protein</fullName>
    </submittedName>
</protein>
<accession>A0A7V2AVH6</accession>
<feature type="non-terminal residue" evidence="2">
    <location>
        <position position="336"/>
    </location>
</feature>
<feature type="transmembrane region" description="Helical" evidence="1">
    <location>
        <begin position="255"/>
        <end position="278"/>
    </location>
</feature>
<dbReference type="Proteomes" id="UP000886069">
    <property type="component" value="Unassembled WGS sequence"/>
</dbReference>
<keyword evidence="1" id="KW-1133">Transmembrane helix</keyword>
<evidence type="ECO:0000256" key="1">
    <source>
        <dbReference type="SAM" id="Phobius"/>
    </source>
</evidence>
<feature type="transmembrane region" description="Helical" evidence="1">
    <location>
        <begin position="53"/>
        <end position="74"/>
    </location>
</feature>
<keyword evidence="1" id="KW-0472">Membrane</keyword>
<proteinExistence type="predicted"/>
<sequence>MVCVLVAVHILLVFTARWISGHWLLFIFFFFSLVILPGYLASSILFPRARIYYTLLSSLVLGTAQIFILLVIFSVLDLDIYYLSLLVPVLTLSLAFYLYRGSFSGFDLPQNKPLSPTVIMIMLAVVILISVLTLGIGDALFYTGDAQDHMAYIRAITWSHRAFPEQFIYQDGGQLTKDIRRGLMHSVWGTVNLLTCKTDVSEVWPLISWIGSLFLLLAIFCLGMQLFGSQAISILGVVLYIFFFQRGLAGHHMITAAYGFYFGKIYLYAFMVFAVLYIRDRRPGSILMASAASFGAIGTHVSYMMIIPFFVFSLIIAELLRTDGKSRLPILARTVP</sequence>
<feature type="transmembrane region" description="Helical" evidence="1">
    <location>
        <begin position="25"/>
        <end position="46"/>
    </location>
</feature>
<reference evidence="2" key="1">
    <citation type="journal article" date="2020" name="mSystems">
        <title>Genome- and Community-Level Interaction Insights into Carbon Utilization and Element Cycling Functions of Hydrothermarchaeota in Hydrothermal Sediment.</title>
        <authorList>
            <person name="Zhou Z."/>
            <person name="Liu Y."/>
            <person name="Xu W."/>
            <person name="Pan J."/>
            <person name="Luo Z.H."/>
            <person name="Li M."/>
        </authorList>
    </citation>
    <scope>NUCLEOTIDE SEQUENCE [LARGE SCALE GENOMIC DNA]</scope>
    <source>
        <strain evidence="2">SpSt-1233</strain>
    </source>
</reference>